<keyword evidence="12" id="KW-1185">Reference proteome</keyword>
<dbReference type="InterPro" id="IPR043519">
    <property type="entry name" value="NT_sf"/>
</dbReference>
<proteinExistence type="inferred from homology"/>
<evidence type="ECO:0000256" key="1">
    <source>
        <dbReference type="ARBA" id="ARBA00001946"/>
    </source>
</evidence>
<feature type="domain" description="Poly A polymerase head" evidence="9">
    <location>
        <begin position="35"/>
        <end position="157"/>
    </location>
</feature>
<comment type="similarity">
    <text evidence="8">Belongs to the tRNA nucleotidyltransferase/poly(A) polymerase family.</text>
</comment>
<evidence type="ECO:0000259" key="10">
    <source>
        <dbReference type="Pfam" id="PF12627"/>
    </source>
</evidence>
<dbReference type="PANTHER" id="PTHR46173">
    <property type="entry name" value="CCA TRNA NUCLEOTIDYLTRANSFERASE 1, MITOCHONDRIAL"/>
    <property type="match status" value="1"/>
</dbReference>
<evidence type="ECO:0000259" key="9">
    <source>
        <dbReference type="Pfam" id="PF01743"/>
    </source>
</evidence>
<dbReference type="SUPFAM" id="SSF81891">
    <property type="entry name" value="Poly A polymerase C-terminal region-like"/>
    <property type="match status" value="1"/>
</dbReference>
<dbReference type="EMBL" id="CP118247">
    <property type="protein sequence ID" value="WDR05055.1"/>
    <property type="molecule type" value="Genomic_DNA"/>
</dbReference>
<evidence type="ECO:0000256" key="8">
    <source>
        <dbReference type="RuleBase" id="RU003953"/>
    </source>
</evidence>
<dbReference type="PANTHER" id="PTHR46173:SF1">
    <property type="entry name" value="CCA TRNA NUCLEOTIDYLTRANSFERASE 1, MITOCHONDRIAL"/>
    <property type="match status" value="1"/>
</dbReference>
<dbReference type="Pfam" id="PF01743">
    <property type="entry name" value="PolyA_pol"/>
    <property type="match status" value="1"/>
</dbReference>
<evidence type="ECO:0000256" key="6">
    <source>
        <dbReference type="ARBA" id="ARBA00022741"/>
    </source>
</evidence>
<evidence type="ECO:0000256" key="7">
    <source>
        <dbReference type="ARBA" id="ARBA00022842"/>
    </source>
</evidence>
<dbReference type="CDD" id="cd05398">
    <property type="entry name" value="NT_ClassII-CCAase"/>
    <property type="match status" value="1"/>
</dbReference>
<keyword evidence="5" id="KW-0479">Metal-binding</keyword>
<keyword evidence="3" id="KW-0819">tRNA processing</keyword>
<dbReference type="Proteomes" id="UP001222118">
    <property type="component" value="Chromosome"/>
</dbReference>
<evidence type="ECO:0000256" key="2">
    <source>
        <dbReference type="ARBA" id="ARBA00022679"/>
    </source>
</evidence>
<feature type="domain" description="tRNA nucleotidyltransferase/poly(A) polymerase RNA and SrmB- binding" evidence="10">
    <location>
        <begin position="195"/>
        <end position="242"/>
    </location>
</feature>
<dbReference type="InterPro" id="IPR002646">
    <property type="entry name" value="PolA_pol_head_dom"/>
</dbReference>
<evidence type="ECO:0000256" key="4">
    <source>
        <dbReference type="ARBA" id="ARBA00022695"/>
    </source>
</evidence>
<organism evidence="11 12">
    <name type="scientific">Devosia rhodophyticola</name>
    <dbReference type="NCBI Taxonomy" id="3026423"/>
    <lineage>
        <taxon>Bacteria</taxon>
        <taxon>Pseudomonadati</taxon>
        <taxon>Pseudomonadota</taxon>
        <taxon>Alphaproteobacteria</taxon>
        <taxon>Hyphomicrobiales</taxon>
        <taxon>Devosiaceae</taxon>
        <taxon>Devosia</taxon>
    </lineage>
</organism>
<accession>A0ABY7YW20</accession>
<dbReference type="Gene3D" id="1.10.3090.10">
    <property type="entry name" value="cca-adding enzyme, domain 2"/>
    <property type="match status" value="1"/>
</dbReference>
<dbReference type="Gene3D" id="3.30.460.10">
    <property type="entry name" value="Beta Polymerase, domain 2"/>
    <property type="match status" value="1"/>
</dbReference>
<evidence type="ECO:0000313" key="11">
    <source>
        <dbReference type="EMBL" id="WDR05055.1"/>
    </source>
</evidence>
<dbReference type="Pfam" id="PF12627">
    <property type="entry name" value="PolyA_pol_RNAbd"/>
    <property type="match status" value="1"/>
</dbReference>
<sequence>MSIPAESRLHQAEWLRDKAVQEIFALLDGQNGRTRAVGGIVRDTILERLTAQNDIDMATELVPEEVLARAKAAGIAAYPTGIEHGTVTLRHGDVGVEVTTLRQDVVTDGRHAVVEFGLDWLADAERRDFTLNALYVDMNGALFDPISGIGDCLSGHVRFIGDAEKRIAEDGLRVFRFFRFSASHGQQNFDGAGLAACGAAAGRLSHLSHERVGAEMRRMFELPRIAVTLAKMRALNLLTFPEQAIGALQNYERQAGKPQCISRMALVLGALPAKELQRQWRLSNNVLNEAQLLRKAAALIAEMKLHEAGYRYPAAINAALDVAAAEAGWGRPEKRQFWQVLKRSHQRRCRLVAKTFCLPDSRLVHRWGKLWRQRKLPGLQANLRSPQTGYLQC</sequence>
<evidence type="ECO:0000313" key="12">
    <source>
        <dbReference type="Proteomes" id="UP001222118"/>
    </source>
</evidence>
<dbReference type="RefSeq" id="WP_282210574.1">
    <property type="nucleotide sequence ID" value="NZ_CP118247.1"/>
</dbReference>
<comment type="cofactor">
    <cofactor evidence="1">
        <name>Mg(2+)</name>
        <dbReference type="ChEBI" id="CHEBI:18420"/>
    </cofactor>
</comment>
<name>A0ABY7YW20_9HYPH</name>
<gene>
    <name evidence="11" type="ORF">PSQ90_12235</name>
</gene>
<evidence type="ECO:0000256" key="5">
    <source>
        <dbReference type="ARBA" id="ARBA00022723"/>
    </source>
</evidence>
<keyword evidence="8" id="KW-0694">RNA-binding</keyword>
<keyword evidence="6" id="KW-0547">Nucleotide-binding</keyword>
<evidence type="ECO:0000256" key="3">
    <source>
        <dbReference type="ARBA" id="ARBA00022694"/>
    </source>
</evidence>
<reference evidence="11 12" key="1">
    <citation type="submission" date="2023-02" db="EMBL/GenBank/DDBJ databases">
        <title>Devosia chondri sp. nov., isolated from the phycosphere of marine algae.</title>
        <authorList>
            <person name="Kim J.M."/>
            <person name="Lee J.K."/>
            <person name="Choi B.J."/>
            <person name="Bayburt H."/>
            <person name="Jeon C.O."/>
        </authorList>
    </citation>
    <scope>NUCLEOTIDE SEQUENCE [LARGE SCALE GENOMIC DNA]</scope>
    <source>
        <strain evidence="11 12">G2-5</strain>
    </source>
</reference>
<protein>
    <submittedName>
        <fullName evidence="11">CCA tRNA nucleotidyltransferase</fullName>
    </submittedName>
</protein>
<dbReference type="SUPFAM" id="SSF81301">
    <property type="entry name" value="Nucleotidyltransferase"/>
    <property type="match status" value="1"/>
</dbReference>
<dbReference type="InterPro" id="IPR032828">
    <property type="entry name" value="PolyA_RNA-bd"/>
</dbReference>
<keyword evidence="2 8" id="KW-0808">Transferase</keyword>
<keyword evidence="7" id="KW-0460">Magnesium</keyword>
<dbReference type="InterPro" id="IPR050264">
    <property type="entry name" value="Bact_CCA-adding_enz_type3_sf"/>
</dbReference>
<keyword evidence="4" id="KW-0548">Nucleotidyltransferase</keyword>